<reference evidence="6 7" key="1">
    <citation type="submission" date="2016-04" db="EMBL/GenBank/DDBJ databases">
        <title>Identification of putative biosynthetic pathways for the production of bioactive secondary metabolites by the marine actinomycete Kocuria kristinae RUTW2-3.</title>
        <authorList>
            <person name="Waterworth S.C."/>
            <person name="Walmsley T.A."/>
            <person name="Matongo T."/>
            <person name="Davies-Coleman M.T."/>
            <person name="Dorrington R.A."/>
        </authorList>
    </citation>
    <scope>NUCLEOTIDE SEQUENCE [LARGE SCALE GENOMIC DNA]</scope>
    <source>
        <strain evidence="6 7">RUTW4-5</strain>
    </source>
</reference>
<dbReference type="Pfam" id="PF09685">
    <property type="entry name" value="MamF_MmsF"/>
    <property type="match status" value="1"/>
</dbReference>
<keyword evidence="4 5" id="KW-0472">Membrane</keyword>
<feature type="transmembrane region" description="Helical" evidence="5">
    <location>
        <begin position="101"/>
        <end position="125"/>
    </location>
</feature>
<name>A0A657IUI4_9MICC</name>
<proteinExistence type="predicted"/>
<dbReference type="AlphaFoldDB" id="A0A657IUI4"/>
<evidence type="ECO:0000256" key="1">
    <source>
        <dbReference type="ARBA" id="ARBA00004141"/>
    </source>
</evidence>
<comment type="subcellular location">
    <subcellularLocation>
        <location evidence="1">Membrane</location>
        <topology evidence="1">Multi-pass membrane protein</topology>
    </subcellularLocation>
</comment>
<evidence type="ECO:0000313" key="7">
    <source>
        <dbReference type="Proteomes" id="UP000092021"/>
    </source>
</evidence>
<evidence type="ECO:0000256" key="2">
    <source>
        <dbReference type="ARBA" id="ARBA00022692"/>
    </source>
</evidence>
<comment type="caution">
    <text evidence="6">The sequence shown here is derived from an EMBL/GenBank/DDBJ whole genome shotgun (WGS) entry which is preliminary data.</text>
</comment>
<organism evidence="6 7">
    <name type="scientific">Rothia kristinae</name>
    <dbReference type="NCBI Taxonomy" id="37923"/>
    <lineage>
        <taxon>Bacteria</taxon>
        <taxon>Bacillati</taxon>
        <taxon>Actinomycetota</taxon>
        <taxon>Actinomycetes</taxon>
        <taxon>Micrococcales</taxon>
        <taxon>Micrococcaceae</taxon>
        <taxon>Rothia</taxon>
    </lineage>
</organism>
<dbReference type="Proteomes" id="UP000092021">
    <property type="component" value="Unassembled WGS sequence"/>
</dbReference>
<dbReference type="EMBL" id="LWGZ01000597">
    <property type="protein sequence ID" value="OAX59692.1"/>
    <property type="molecule type" value="Genomic_DNA"/>
</dbReference>
<evidence type="ECO:0000313" key="6">
    <source>
        <dbReference type="EMBL" id="OAX59692.1"/>
    </source>
</evidence>
<feature type="transmembrane region" description="Helical" evidence="5">
    <location>
        <begin position="43"/>
        <end position="64"/>
    </location>
</feature>
<sequence>MTRQDEARSFGDHFHHRADSSLRGDNAMPQPLSVKDDRTMATLAHFGGVVGCIPSGLIYLTLRARGRFTAQESREALNFTLLPSVLIVVCVALSPVPAIGWLFGLIAAVVWVFLALSSLVAGVHVNRGNPYQYRFNTRLLDRISARRG</sequence>
<protein>
    <recommendedName>
        <fullName evidence="8">DUF4870 domain-containing protein</fullName>
    </recommendedName>
</protein>
<evidence type="ECO:0008006" key="8">
    <source>
        <dbReference type="Google" id="ProtNLM"/>
    </source>
</evidence>
<evidence type="ECO:0000256" key="4">
    <source>
        <dbReference type="ARBA" id="ARBA00023136"/>
    </source>
</evidence>
<keyword evidence="2 5" id="KW-0812">Transmembrane</keyword>
<keyword evidence="3 5" id="KW-1133">Transmembrane helix</keyword>
<gene>
    <name evidence="6" type="ORF">A5N15_06870</name>
</gene>
<accession>A0A657IUI4</accession>
<dbReference type="InterPro" id="IPR019109">
    <property type="entry name" value="MamF_MmsF"/>
</dbReference>
<feature type="transmembrane region" description="Helical" evidence="5">
    <location>
        <begin position="76"/>
        <end position="95"/>
    </location>
</feature>
<evidence type="ECO:0000256" key="3">
    <source>
        <dbReference type="ARBA" id="ARBA00022989"/>
    </source>
</evidence>
<evidence type="ECO:0000256" key="5">
    <source>
        <dbReference type="SAM" id="Phobius"/>
    </source>
</evidence>